<feature type="compositionally biased region" description="Basic and acidic residues" evidence="1">
    <location>
        <begin position="133"/>
        <end position="145"/>
    </location>
</feature>
<feature type="non-terminal residue" evidence="2">
    <location>
        <position position="1"/>
    </location>
</feature>
<sequence>LKDYALGEIIKIKGIRKDAERLNDHTYKQDQFIGFQGKLRRGKLDEVIIKKVIKHLSRIYNKGIVLPDGQVKPLILDYEHETNWLAWDTMLEHYGHLGTYKGEFINRVRTKGFNYQGKVKPLNLSYSSADRRQQRIDEQDARRAGDMIYQRGK</sequence>
<proteinExistence type="predicted"/>
<gene>
    <name evidence="2" type="ORF">S03H2_45405</name>
</gene>
<protein>
    <submittedName>
        <fullName evidence="2">Uncharacterized protein</fullName>
    </submittedName>
</protein>
<organism evidence="2">
    <name type="scientific">marine sediment metagenome</name>
    <dbReference type="NCBI Taxonomy" id="412755"/>
    <lineage>
        <taxon>unclassified sequences</taxon>
        <taxon>metagenomes</taxon>
        <taxon>ecological metagenomes</taxon>
    </lineage>
</organism>
<dbReference type="EMBL" id="BARU01028449">
    <property type="protein sequence ID" value="GAH70759.1"/>
    <property type="molecule type" value="Genomic_DNA"/>
</dbReference>
<name>X1IXD8_9ZZZZ</name>
<evidence type="ECO:0000313" key="2">
    <source>
        <dbReference type="EMBL" id="GAH70759.1"/>
    </source>
</evidence>
<reference evidence="2" key="1">
    <citation type="journal article" date="2014" name="Front. Microbiol.">
        <title>High frequency of phylogenetically diverse reductive dehalogenase-homologous genes in deep subseafloor sedimentary metagenomes.</title>
        <authorList>
            <person name="Kawai M."/>
            <person name="Futagami T."/>
            <person name="Toyoda A."/>
            <person name="Takaki Y."/>
            <person name="Nishi S."/>
            <person name="Hori S."/>
            <person name="Arai W."/>
            <person name="Tsubouchi T."/>
            <person name="Morono Y."/>
            <person name="Uchiyama I."/>
            <person name="Ito T."/>
            <person name="Fujiyama A."/>
            <person name="Inagaki F."/>
            <person name="Takami H."/>
        </authorList>
    </citation>
    <scope>NUCLEOTIDE SEQUENCE</scope>
    <source>
        <strain evidence="2">Expedition CK06-06</strain>
    </source>
</reference>
<dbReference type="AlphaFoldDB" id="X1IXD8"/>
<feature type="region of interest" description="Disordered" evidence="1">
    <location>
        <begin position="133"/>
        <end position="153"/>
    </location>
</feature>
<accession>X1IXD8</accession>
<evidence type="ECO:0000256" key="1">
    <source>
        <dbReference type="SAM" id="MobiDB-lite"/>
    </source>
</evidence>
<comment type="caution">
    <text evidence="2">The sequence shown here is derived from an EMBL/GenBank/DDBJ whole genome shotgun (WGS) entry which is preliminary data.</text>
</comment>